<organism evidence="1 2">
    <name type="scientific">Cellulophaga fucicola</name>
    <dbReference type="NCBI Taxonomy" id="76595"/>
    <lineage>
        <taxon>Bacteria</taxon>
        <taxon>Pseudomonadati</taxon>
        <taxon>Bacteroidota</taxon>
        <taxon>Flavobacteriia</taxon>
        <taxon>Flavobacteriales</taxon>
        <taxon>Flavobacteriaceae</taxon>
        <taxon>Cellulophaga</taxon>
    </lineage>
</organism>
<dbReference type="Gene3D" id="3.80.20.20">
    <property type="entry name" value="Receptor L-domain"/>
    <property type="match status" value="1"/>
</dbReference>
<accession>A0A1K1NLZ7</accession>
<dbReference type="Proteomes" id="UP000183257">
    <property type="component" value="Unassembled WGS sequence"/>
</dbReference>
<gene>
    <name evidence="1" type="ORF">SAMN05660313_01252</name>
</gene>
<reference evidence="2" key="1">
    <citation type="submission" date="2016-11" db="EMBL/GenBank/DDBJ databases">
        <authorList>
            <person name="Varghese N."/>
            <person name="Submissions S."/>
        </authorList>
    </citation>
    <scope>NUCLEOTIDE SEQUENCE [LARGE SCALE GENOMIC DNA]</scope>
    <source>
        <strain evidence="2">DSM 24786</strain>
    </source>
</reference>
<dbReference type="EMBL" id="FPIY01000002">
    <property type="protein sequence ID" value="SFW36498.1"/>
    <property type="molecule type" value="Genomic_DNA"/>
</dbReference>
<dbReference type="STRING" id="76595.SAMN05660313_01252"/>
<name>A0A1K1NLZ7_9FLAO</name>
<keyword evidence="2" id="KW-1185">Reference proteome</keyword>
<keyword evidence="1" id="KW-0675">Receptor</keyword>
<proteinExistence type="predicted"/>
<dbReference type="AlphaFoldDB" id="A0A1K1NLZ7"/>
<dbReference type="OrthoDB" id="9765957at2"/>
<evidence type="ECO:0000313" key="1">
    <source>
        <dbReference type="EMBL" id="SFW36498.1"/>
    </source>
</evidence>
<sequence>MQLDKLILLLVITITMGIVKTQAQKKWQGDLLTDNLQDFASGAYTEVEGNIIVEEYEGADLTVFTMLEKCSGNVSISDNKKLESLKGLENLKEVGGSFLITNNPELYSYCALQKELISTGIKGVKISKGIIEKMETQDNGYNPSIMSLQNRKCSAVKFEDFCFSC</sequence>
<evidence type="ECO:0000313" key="2">
    <source>
        <dbReference type="Proteomes" id="UP000183257"/>
    </source>
</evidence>
<dbReference type="SUPFAM" id="SSF52058">
    <property type="entry name" value="L domain-like"/>
    <property type="match status" value="1"/>
</dbReference>
<protein>
    <submittedName>
        <fullName evidence="1">Receptor L domain-containing protein</fullName>
    </submittedName>
</protein>
<dbReference type="InterPro" id="IPR036941">
    <property type="entry name" value="Rcpt_L-dom_sf"/>
</dbReference>